<dbReference type="EMBL" id="CP108253">
    <property type="protein sequence ID" value="WTU45722.1"/>
    <property type="molecule type" value="Genomic_DNA"/>
</dbReference>
<dbReference type="AlphaFoldDB" id="A0AAU2HFN1"/>
<dbReference type="GO" id="GO:0004803">
    <property type="term" value="F:transposase activity"/>
    <property type="evidence" value="ECO:0007669"/>
    <property type="project" value="InterPro"/>
</dbReference>
<accession>A0AAU2HFN1</accession>
<name>A0AAU2HFN1_9ACTN</name>
<proteinExistence type="predicted"/>
<dbReference type="Pfam" id="PF01526">
    <property type="entry name" value="DDE_Tnp_Tn3"/>
    <property type="match status" value="1"/>
</dbReference>
<protein>
    <submittedName>
        <fullName evidence="2">Transposase</fullName>
    </submittedName>
</protein>
<gene>
    <name evidence="2" type="ORF">OHV25_37010</name>
</gene>
<dbReference type="InterPro" id="IPR002513">
    <property type="entry name" value="Tn3_Tnp_DDE_dom"/>
</dbReference>
<organism evidence="2">
    <name type="scientific">Streptomyces sp. NBC_00060</name>
    <dbReference type="NCBI Taxonomy" id="2975636"/>
    <lineage>
        <taxon>Bacteria</taxon>
        <taxon>Bacillati</taxon>
        <taxon>Actinomycetota</taxon>
        <taxon>Actinomycetes</taxon>
        <taxon>Kitasatosporales</taxon>
        <taxon>Streptomycetaceae</taxon>
        <taxon>Streptomyces</taxon>
    </lineage>
</organism>
<dbReference type="GO" id="GO:0006313">
    <property type="term" value="P:DNA transposition"/>
    <property type="evidence" value="ECO:0007669"/>
    <property type="project" value="InterPro"/>
</dbReference>
<evidence type="ECO:0000259" key="1">
    <source>
        <dbReference type="Pfam" id="PF01526"/>
    </source>
</evidence>
<feature type="domain" description="Tn3 transposase DDE" evidence="1">
    <location>
        <begin position="1"/>
        <end position="44"/>
    </location>
</feature>
<evidence type="ECO:0000313" key="2">
    <source>
        <dbReference type="EMBL" id="WTU45722.1"/>
    </source>
</evidence>
<reference evidence="2" key="1">
    <citation type="submission" date="2022-10" db="EMBL/GenBank/DDBJ databases">
        <title>The complete genomes of actinobacterial strains from the NBC collection.</title>
        <authorList>
            <person name="Joergensen T.S."/>
            <person name="Alvarez Arevalo M."/>
            <person name="Sterndorff E.B."/>
            <person name="Faurdal D."/>
            <person name="Vuksanovic O."/>
            <person name="Mourched A.-S."/>
            <person name="Charusanti P."/>
            <person name="Shaw S."/>
            <person name="Blin K."/>
            <person name="Weber T."/>
        </authorList>
    </citation>
    <scope>NUCLEOTIDE SEQUENCE</scope>
    <source>
        <strain evidence="2">NBC_00060</strain>
    </source>
</reference>
<sequence>MFQNTLDIAQAVRELQAEGWKVEPEDPAEVSPYLTEKIMRFGGYSAH</sequence>